<feature type="transmembrane region" description="Helical" evidence="5">
    <location>
        <begin position="36"/>
        <end position="57"/>
    </location>
</feature>
<dbReference type="EMBL" id="LICA01000061">
    <property type="protein sequence ID" value="KRO96210.1"/>
    <property type="molecule type" value="Genomic_DNA"/>
</dbReference>
<dbReference type="AlphaFoldDB" id="A0A0R2UEH0"/>
<feature type="transmembrane region" description="Helical" evidence="5">
    <location>
        <begin position="379"/>
        <end position="401"/>
    </location>
</feature>
<keyword evidence="3 5" id="KW-1133">Transmembrane helix</keyword>
<protein>
    <submittedName>
        <fullName evidence="6">Amino acid permease</fullName>
    </submittedName>
</protein>
<feature type="transmembrane region" description="Helical" evidence="5">
    <location>
        <begin position="120"/>
        <end position="137"/>
    </location>
</feature>
<dbReference type="Proteomes" id="UP000051213">
    <property type="component" value="Unassembled WGS sequence"/>
</dbReference>
<feature type="transmembrane region" description="Helical" evidence="5">
    <location>
        <begin position="149"/>
        <end position="169"/>
    </location>
</feature>
<feature type="transmembrane region" description="Helical" evidence="5">
    <location>
        <begin position="319"/>
        <end position="338"/>
    </location>
</feature>
<keyword evidence="4 5" id="KW-0472">Membrane</keyword>
<dbReference type="GO" id="GO:0015179">
    <property type="term" value="F:L-amino acid transmembrane transporter activity"/>
    <property type="evidence" value="ECO:0007669"/>
    <property type="project" value="TreeGrafter"/>
</dbReference>
<dbReference type="Pfam" id="PF13520">
    <property type="entry name" value="AA_permease_2"/>
    <property type="match status" value="1"/>
</dbReference>
<organism evidence="6 7">
    <name type="scientific">SAR92 bacterium BACL26 MAG-121220-bin70</name>
    <dbReference type="NCBI Taxonomy" id="1655626"/>
    <lineage>
        <taxon>Bacteria</taxon>
        <taxon>Pseudomonadati</taxon>
        <taxon>Pseudomonadota</taxon>
        <taxon>Gammaproteobacteria</taxon>
        <taxon>Cellvibrionales</taxon>
        <taxon>Porticoccaceae</taxon>
        <taxon>SAR92 clade</taxon>
    </lineage>
</organism>
<feature type="transmembrane region" description="Helical" evidence="5">
    <location>
        <begin position="221"/>
        <end position="239"/>
    </location>
</feature>
<feature type="transmembrane region" description="Helical" evidence="5">
    <location>
        <begin position="77"/>
        <end position="100"/>
    </location>
</feature>
<dbReference type="PIRSF" id="PIRSF006060">
    <property type="entry name" value="AA_transporter"/>
    <property type="match status" value="1"/>
</dbReference>
<evidence type="ECO:0000256" key="3">
    <source>
        <dbReference type="ARBA" id="ARBA00022989"/>
    </source>
</evidence>
<feature type="transmembrane region" description="Helical" evidence="5">
    <location>
        <begin position="7"/>
        <end position="30"/>
    </location>
</feature>
<dbReference type="Gene3D" id="1.20.1740.10">
    <property type="entry name" value="Amino acid/polyamine transporter I"/>
    <property type="match status" value="1"/>
</dbReference>
<dbReference type="InterPro" id="IPR050598">
    <property type="entry name" value="AminoAcid_Transporter"/>
</dbReference>
<evidence type="ECO:0000313" key="6">
    <source>
        <dbReference type="EMBL" id="KRO96210.1"/>
    </source>
</evidence>
<evidence type="ECO:0000256" key="2">
    <source>
        <dbReference type="ARBA" id="ARBA00022692"/>
    </source>
</evidence>
<evidence type="ECO:0000256" key="5">
    <source>
        <dbReference type="SAM" id="Phobius"/>
    </source>
</evidence>
<comment type="subcellular location">
    <subcellularLocation>
        <location evidence="1">Membrane</location>
        <topology evidence="1">Multi-pass membrane protein</topology>
    </subcellularLocation>
</comment>
<comment type="caution">
    <text evidence="6">The sequence shown here is derived from an EMBL/GenBank/DDBJ whole genome shotgun (WGS) entry which is preliminary data.</text>
</comment>
<feature type="transmembrane region" description="Helical" evidence="5">
    <location>
        <begin position="344"/>
        <end position="367"/>
    </location>
</feature>
<accession>A0A0R2UEH0</accession>
<feature type="transmembrane region" description="Helical" evidence="5">
    <location>
        <begin position="274"/>
        <end position="298"/>
    </location>
</feature>
<dbReference type="PANTHER" id="PTHR11785">
    <property type="entry name" value="AMINO ACID TRANSPORTER"/>
    <property type="match status" value="1"/>
</dbReference>
<evidence type="ECO:0000256" key="4">
    <source>
        <dbReference type="ARBA" id="ARBA00023136"/>
    </source>
</evidence>
<evidence type="ECO:0000256" key="1">
    <source>
        <dbReference type="ARBA" id="ARBA00004141"/>
    </source>
</evidence>
<evidence type="ECO:0000313" key="7">
    <source>
        <dbReference type="Proteomes" id="UP000051213"/>
    </source>
</evidence>
<name>A0A0R2UEH0_9GAMM</name>
<feature type="transmembrane region" description="Helical" evidence="5">
    <location>
        <begin position="184"/>
        <end position="201"/>
    </location>
</feature>
<dbReference type="InterPro" id="IPR002293">
    <property type="entry name" value="AA/rel_permease1"/>
</dbReference>
<reference evidence="6 7" key="1">
    <citation type="submission" date="2015-10" db="EMBL/GenBank/DDBJ databases">
        <title>Metagenome-Assembled Genomes uncover a global brackish microbiome.</title>
        <authorList>
            <person name="Hugerth L.W."/>
            <person name="Larsson J."/>
            <person name="Alneberg J."/>
            <person name="Lindh M.V."/>
            <person name="Legrand C."/>
            <person name="Pinhassi J."/>
            <person name="Andersson A.F."/>
        </authorList>
    </citation>
    <scope>NUCLEOTIDE SEQUENCE [LARGE SCALE GENOMIC DNA]</scope>
    <source>
        <strain evidence="6">BACL26 MAG-121220-bin70</strain>
    </source>
</reference>
<dbReference type="GO" id="GO:0016020">
    <property type="term" value="C:membrane"/>
    <property type="evidence" value="ECO:0007669"/>
    <property type="project" value="UniProtKB-SubCell"/>
</dbReference>
<sequence length="428" mass="45648">MQIFSKATGVSVVVANMVGTGVFTSLGFQLLGIQSFFVLMMLWFVGGLTALCGALTYAELGANLPRSGGEYNFLGRLYHPCAGFISGWVSATVGFAAPVALASMTFGAYLSAVFPELPRTGSAVCLVVLLTAVHCLSHSTSSKVQQIFTALKVLLVLLFCLVLLVWGNAPQEINLMPQAGDETLLFGGAFAVSLIYVNYAYTGWNAVTYVTSELEDPQRNLPIVLLVGTCTVMVLYLLLNFTFLSSAPINILEGKLEIGVIAAEHALGGNAGKIMGGVLALLLISTVSAMTMAGPRVLQVIGEDFSLFSKLSHVNSSGIPTTAIVFQCLLALTFIISATFESVLIFSSFVLGINTLFSVIGVFLLRYKKLNVEGAYRTFGYPVVPLIYLGVTLWTLIYVLISRPQEGLIGLLMILAGGLIYAVAVKKE</sequence>
<keyword evidence="2 5" id="KW-0812">Transmembrane</keyword>
<feature type="transmembrane region" description="Helical" evidence="5">
    <location>
        <begin position="407"/>
        <end position="425"/>
    </location>
</feature>
<dbReference type="PANTHER" id="PTHR11785:SF512">
    <property type="entry name" value="SOBREMESA, ISOFORM B"/>
    <property type="match status" value="1"/>
</dbReference>
<gene>
    <name evidence="6" type="ORF">ABS24_07000</name>
</gene>
<proteinExistence type="predicted"/>